<dbReference type="Proteomes" id="UP000887565">
    <property type="component" value="Unplaced"/>
</dbReference>
<sequence>MLIQKSMDSIVSGASTGRMHNDQPNPEKFSNRRDALVPEEHKVFAESDGSSPNEASSSNQQCDNVIIIPQMQISPHDLHMYNRAITNNGGLLTELQKATTVAQAFYNEGEQSKKPKAPWIFKRLYDWSHRAKAREVVRHVYKALEKVDKEFVDENLTSLLKQNWTNVFKGNPDELENVERKRLQAVWELFHSEVVFLYQHLLILRNVYKEPLKDCQVEGYLLSVEPDLIFGNLDELCQQPVLDWKSTSRKN</sequence>
<reference evidence="3" key="1">
    <citation type="submission" date="2022-11" db="UniProtKB">
        <authorList>
            <consortium name="WormBaseParasite"/>
        </authorList>
    </citation>
    <scope>IDENTIFICATION</scope>
</reference>
<accession>A0A915IUJ3</accession>
<organism evidence="2 3">
    <name type="scientific">Romanomermis culicivorax</name>
    <name type="common">Nematode worm</name>
    <dbReference type="NCBI Taxonomy" id="13658"/>
    <lineage>
        <taxon>Eukaryota</taxon>
        <taxon>Metazoa</taxon>
        <taxon>Ecdysozoa</taxon>
        <taxon>Nematoda</taxon>
        <taxon>Enoplea</taxon>
        <taxon>Dorylaimia</taxon>
        <taxon>Mermithida</taxon>
        <taxon>Mermithoidea</taxon>
        <taxon>Mermithidae</taxon>
        <taxon>Romanomermis</taxon>
    </lineage>
</organism>
<dbReference type="WBParaSite" id="nRc.2.0.1.t17487-RA">
    <property type="protein sequence ID" value="nRc.2.0.1.t17487-RA"/>
    <property type="gene ID" value="nRc.2.0.1.g17487"/>
</dbReference>
<dbReference type="SUPFAM" id="SSF48065">
    <property type="entry name" value="DBL homology domain (DH-domain)"/>
    <property type="match status" value="1"/>
</dbReference>
<feature type="compositionally biased region" description="Polar residues" evidence="1">
    <location>
        <begin position="1"/>
        <end position="15"/>
    </location>
</feature>
<dbReference type="InterPro" id="IPR035899">
    <property type="entry name" value="DBL_dom_sf"/>
</dbReference>
<feature type="region of interest" description="Disordered" evidence="1">
    <location>
        <begin position="1"/>
        <end position="30"/>
    </location>
</feature>
<dbReference type="AlphaFoldDB" id="A0A915IUJ3"/>
<protein>
    <submittedName>
        <fullName evidence="3">DH domain-containing protein</fullName>
    </submittedName>
</protein>
<name>A0A915IUJ3_ROMCU</name>
<keyword evidence="2" id="KW-1185">Reference proteome</keyword>
<evidence type="ECO:0000313" key="2">
    <source>
        <dbReference type="Proteomes" id="UP000887565"/>
    </source>
</evidence>
<dbReference type="PANTHER" id="PTHR13217:SF6">
    <property type="entry name" value="PLECKSTRIN HOMOLOGY DOMAIN-CONTAINING FAMILY G MEMBER 7"/>
    <property type="match status" value="1"/>
</dbReference>
<evidence type="ECO:0000256" key="1">
    <source>
        <dbReference type="SAM" id="MobiDB-lite"/>
    </source>
</evidence>
<dbReference type="InterPro" id="IPR040181">
    <property type="entry name" value="PKHG5/7"/>
</dbReference>
<dbReference type="GO" id="GO:0007266">
    <property type="term" value="P:Rho protein signal transduction"/>
    <property type="evidence" value="ECO:0007669"/>
    <property type="project" value="TreeGrafter"/>
</dbReference>
<dbReference type="PANTHER" id="PTHR13217">
    <property type="entry name" value="PLECKSTRIN HOMOLOGY DOMAIN-CONTAINING FAMILY G MEMBER 7"/>
    <property type="match status" value="1"/>
</dbReference>
<proteinExistence type="predicted"/>
<evidence type="ECO:0000313" key="3">
    <source>
        <dbReference type="WBParaSite" id="nRc.2.0.1.t17487-RA"/>
    </source>
</evidence>
<dbReference type="Gene3D" id="1.20.900.10">
    <property type="entry name" value="Dbl homology (DH) domain"/>
    <property type="match status" value="1"/>
</dbReference>